<dbReference type="InterPro" id="IPR013785">
    <property type="entry name" value="Aldolase_TIM"/>
</dbReference>
<name>A0A0M6XXG5_9HYPH</name>
<dbReference type="PANTHER" id="PTHR42966:SF3">
    <property type="entry name" value="BLR5971 PROTEIN"/>
    <property type="match status" value="1"/>
</dbReference>
<evidence type="ECO:0000259" key="1">
    <source>
        <dbReference type="Pfam" id="PF03102"/>
    </source>
</evidence>
<gene>
    <name evidence="2" type="primary">spsE</name>
    <name evidence="2" type="ORF">LAL4801_00115</name>
</gene>
<dbReference type="Pfam" id="PF03102">
    <property type="entry name" value="NeuB"/>
    <property type="match status" value="1"/>
</dbReference>
<protein>
    <submittedName>
        <fullName evidence="2">Spore coat polysaccharide biosynthesis protein SpsE</fullName>
    </submittedName>
</protein>
<accession>A0A0M6XXG5</accession>
<dbReference type="InterPro" id="IPR013132">
    <property type="entry name" value="PseI/NeuA/B-like_N"/>
</dbReference>
<evidence type="ECO:0000313" key="2">
    <source>
        <dbReference type="EMBL" id="CTQ41696.1"/>
    </source>
</evidence>
<keyword evidence="3" id="KW-1185">Reference proteome</keyword>
<dbReference type="Proteomes" id="UP000048926">
    <property type="component" value="Unassembled WGS sequence"/>
</dbReference>
<dbReference type="SUPFAM" id="SSF51569">
    <property type="entry name" value="Aldolase"/>
    <property type="match status" value="1"/>
</dbReference>
<dbReference type="GO" id="GO:0047444">
    <property type="term" value="F:N-acylneuraminate-9-phosphate synthase activity"/>
    <property type="evidence" value="ECO:0007669"/>
    <property type="project" value="TreeGrafter"/>
</dbReference>
<dbReference type="Gene3D" id="3.20.20.70">
    <property type="entry name" value="Aldolase class I"/>
    <property type="match status" value="1"/>
</dbReference>
<dbReference type="OrthoDB" id="9781701at2"/>
<reference evidence="3" key="1">
    <citation type="submission" date="2015-07" db="EMBL/GenBank/DDBJ databases">
        <authorList>
            <person name="Rodrigo-Torres Lidia"/>
            <person name="Arahal R.David."/>
        </authorList>
    </citation>
    <scope>NUCLEOTIDE SEQUENCE [LARGE SCALE GENOMIC DNA]</scope>
    <source>
        <strain evidence="3">CECT 4801</strain>
    </source>
</reference>
<dbReference type="PANTHER" id="PTHR42966">
    <property type="entry name" value="N-ACETYLNEURAMINATE SYNTHASE"/>
    <property type="match status" value="1"/>
</dbReference>
<feature type="domain" description="PseI/NeuA/B-like" evidence="1">
    <location>
        <begin position="27"/>
        <end position="263"/>
    </location>
</feature>
<dbReference type="InterPro" id="IPR051690">
    <property type="entry name" value="PseI-like"/>
</dbReference>
<evidence type="ECO:0000313" key="3">
    <source>
        <dbReference type="Proteomes" id="UP000048926"/>
    </source>
</evidence>
<sequence>MISDSRTYVIAEIGINHNGDIDQALEMIRKSKEAGCDAVKFQKRTIEVVYSAEELARPRENVFGATNGDLKRGLEFGKADYDRIDKLSKELGIDWFASPWDEGSVDFLLDYDTPYIKVASAMVTDRDFLEYCARSGRPLLVSTGMSDMAMVKSFVDVIERSGGEIACLYHCTSTYPTRDDEINLLGISTLKDAFPHLKIGFSGHEEGILPSVCAAALGACSIERHVTLDRSDWGSDQKASLEMPEVAELVSQVRRVEVVRGDGVLRFYEDEKPIAEKLRRKVTLQAA</sequence>
<dbReference type="STRING" id="187304.B0E33_01050"/>
<dbReference type="GO" id="GO:0016051">
    <property type="term" value="P:carbohydrate biosynthetic process"/>
    <property type="evidence" value="ECO:0007669"/>
    <property type="project" value="InterPro"/>
</dbReference>
<dbReference type="EMBL" id="CXST01000001">
    <property type="protein sequence ID" value="CTQ41696.1"/>
    <property type="molecule type" value="Genomic_DNA"/>
</dbReference>
<dbReference type="RefSeq" id="WP_055653548.1">
    <property type="nucleotide sequence ID" value="NZ_CXST01000001.1"/>
</dbReference>
<proteinExistence type="predicted"/>
<dbReference type="AlphaFoldDB" id="A0A0M6XXG5"/>
<organism evidence="2 3">
    <name type="scientific">Roseibium aggregatum</name>
    <dbReference type="NCBI Taxonomy" id="187304"/>
    <lineage>
        <taxon>Bacteria</taxon>
        <taxon>Pseudomonadati</taxon>
        <taxon>Pseudomonadota</taxon>
        <taxon>Alphaproteobacteria</taxon>
        <taxon>Hyphomicrobiales</taxon>
        <taxon>Stappiaceae</taxon>
        <taxon>Roseibium</taxon>
    </lineage>
</organism>